<dbReference type="Proteomes" id="UP000694871">
    <property type="component" value="Unplaced"/>
</dbReference>
<accession>A0ABM1KVX5</accession>
<evidence type="ECO:0000256" key="2">
    <source>
        <dbReference type="ARBA" id="ARBA00022525"/>
    </source>
</evidence>
<dbReference type="RefSeq" id="XP_015277862.1">
    <property type="nucleotide sequence ID" value="XM_015422376.1"/>
</dbReference>
<evidence type="ECO:0000256" key="8">
    <source>
        <dbReference type="SAM" id="MobiDB-lite"/>
    </source>
</evidence>
<feature type="disulfide bond" evidence="7">
    <location>
        <begin position="184"/>
        <end position="194"/>
    </location>
</feature>
<evidence type="ECO:0000256" key="5">
    <source>
        <dbReference type="ARBA" id="ARBA00023157"/>
    </source>
</evidence>
<feature type="domain" description="SRCR" evidence="9">
    <location>
        <begin position="8"/>
        <end position="108"/>
    </location>
</feature>
<feature type="compositionally biased region" description="Acidic residues" evidence="8">
    <location>
        <begin position="336"/>
        <end position="345"/>
    </location>
</feature>
<evidence type="ECO:0000256" key="1">
    <source>
        <dbReference type="ARBA" id="ARBA00004613"/>
    </source>
</evidence>
<dbReference type="InterPro" id="IPR001190">
    <property type="entry name" value="SRCR"/>
</dbReference>
<evidence type="ECO:0000259" key="9">
    <source>
        <dbReference type="PROSITE" id="PS50287"/>
    </source>
</evidence>
<feature type="domain" description="SRCR" evidence="9">
    <location>
        <begin position="221"/>
        <end position="321"/>
    </location>
</feature>
<dbReference type="PROSITE" id="PS50287">
    <property type="entry name" value="SRCR_2"/>
    <property type="match status" value="3"/>
</dbReference>
<feature type="compositionally biased region" description="Basic and acidic residues" evidence="8">
    <location>
        <begin position="302"/>
        <end position="317"/>
    </location>
</feature>
<dbReference type="PANTHER" id="PTHR48071">
    <property type="entry name" value="SRCR DOMAIN-CONTAINING PROTEIN"/>
    <property type="match status" value="1"/>
</dbReference>
<name>A0ABM1KVX5_GEKJA</name>
<evidence type="ECO:0000256" key="4">
    <source>
        <dbReference type="ARBA" id="ARBA00022737"/>
    </source>
</evidence>
<organism evidence="10 11">
    <name type="scientific">Gekko japonicus</name>
    <name type="common">Schlegel's Japanese gecko</name>
    <dbReference type="NCBI Taxonomy" id="146911"/>
    <lineage>
        <taxon>Eukaryota</taxon>
        <taxon>Metazoa</taxon>
        <taxon>Chordata</taxon>
        <taxon>Craniata</taxon>
        <taxon>Vertebrata</taxon>
        <taxon>Euteleostomi</taxon>
        <taxon>Lepidosauria</taxon>
        <taxon>Squamata</taxon>
        <taxon>Bifurcata</taxon>
        <taxon>Gekkota</taxon>
        <taxon>Gekkonidae</taxon>
        <taxon>Gekkoninae</taxon>
        <taxon>Gekko</taxon>
    </lineage>
</organism>
<dbReference type="PROSITE" id="PS00420">
    <property type="entry name" value="SRCR_1"/>
    <property type="match status" value="2"/>
</dbReference>
<feature type="domain" description="SRCR" evidence="9">
    <location>
        <begin position="115"/>
        <end position="215"/>
    </location>
</feature>
<feature type="disulfide bond" evidence="7">
    <location>
        <begin position="46"/>
        <end position="107"/>
    </location>
</feature>
<evidence type="ECO:0000256" key="3">
    <source>
        <dbReference type="ARBA" id="ARBA00022729"/>
    </source>
</evidence>
<dbReference type="Pfam" id="PF00530">
    <property type="entry name" value="SRCR"/>
    <property type="match status" value="3"/>
</dbReference>
<feature type="disulfide bond" evidence="7">
    <location>
        <begin position="77"/>
        <end position="87"/>
    </location>
</feature>
<feature type="disulfide bond" evidence="7">
    <location>
        <begin position="246"/>
        <end position="310"/>
    </location>
</feature>
<sequence>MLVSSVQVKLVNGSTPCAGRVEVLHNQEWGTVCENGWDINEARVVCREVGCGDAIVASGGAQFGQGSGPTWIDEVNCTGTEDYLSKCPAKKLSKHSCDHSKDAGVVCSGNEVPEIRLVNGLNRCSGRVEIFHNKLWGTVCDDDWDLEDAKVVCRYLGCGAALSAPRGAHFGAGSVPIWLDGVNCTGTEKSISECPANYQVKSNCSHIKEAGVVCRGSLPRVRLMNGSDRCSGRVEVYRNEQWGTICDDGWDLQDAQVVCGAMNCGNALSALGGAHYGQGSGTIWPKTLNCVGNETFLKECPKSPWEEHSCDHTKDASVKCSKGRKKAKSPLPQVAEEGDEGEGEK</sequence>
<comment type="subcellular location">
    <subcellularLocation>
        <location evidence="1">Secreted</location>
    </subcellularLocation>
</comment>
<keyword evidence="3" id="KW-0732">Signal</keyword>
<evidence type="ECO:0000256" key="7">
    <source>
        <dbReference type="PROSITE-ProRule" id="PRU00196"/>
    </source>
</evidence>
<dbReference type="SUPFAM" id="SSF56487">
    <property type="entry name" value="SRCR-like"/>
    <property type="match status" value="3"/>
</dbReference>
<keyword evidence="10" id="KW-1185">Reference proteome</keyword>
<feature type="disulfide bond" evidence="7">
    <location>
        <begin position="153"/>
        <end position="214"/>
    </location>
</feature>
<dbReference type="InterPro" id="IPR036772">
    <property type="entry name" value="SRCR-like_dom_sf"/>
</dbReference>
<keyword evidence="2" id="KW-0964">Secreted</keyword>
<dbReference type="PANTHER" id="PTHR48071:SF15">
    <property type="entry name" value="SRCR DOMAIN-CONTAINING PROTEIN"/>
    <property type="match status" value="1"/>
</dbReference>
<dbReference type="GeneID" id="107119783"/>
<keyword evidence="4" id="KW-0677">Repeat</keyword>
<evidence type="ECO:0000313" key="10">
    <source>
        <dbReference type="Proteomes" id="UP000694871"/>
    </source>
</evidence>
<dbReference type="PRINTS" id="PR00258">
    <property type="entry name" value="SPERACTRCPTR"/>
</dbReference>
<protein>
    <submittedName>
        <fullName evidence="11">Deleted in malignant brain tumors 1 protein-like</fullName>
    </submittedName>
</protein>
<evidence type="ECO:0000256" key="6">
    <source>
        <dbReference type="ARBA" id="ARBA00023180"/>
    </source>
</evidence>
<feature type="region of interest" description="Disordered" evidence="8">
    <location>
        <begin position="302"/>
        <end position="345"/>
    </location>
</feature>
<dbReference type="Gene3D" id="3.10.250.10">
    <property type="entry name" value="SRCR-like domain"/>
    <property type="match status" value="3"/>
</dbReference>
<dbReference type="SMART" id="SM00202">
    <property type="entry name" value="SR"/>
    <property type="match status" value="3"/>
</dbReference>
<proteinExistence type="predicted"/>
<feature type="disulfide bond" evidence="7">
    <location>
        <begin position="259"/>
        <end position="320"/>
    </location>
</feature>
<keyword evidence="5 7" id="KW-1015">Disulfide bond</keyword>
<feature type="disulfide bond" evidence="7">
    <location>
        <begin position="140"/>
        <end position="204"/>
    </location>
</feature>
<gene>
    <name evidence="11" type="primary">LOC107119783</name>
</gene>
<feature type="disulfide bond" evidence="7">
    <location>
        <begin position="33"/>
        <end position="97"/>
    </location>
</feature>
<reference evidence="11" key="1">
    <citation type="submission" date="2025-08" db="UniProtKB">
        <authorList>
            <consortium name="RefSeq"/>
        </authorList>
    </citation>
    <scope>IDENTIFICATION</scope>
</reference>
<feature type="disulfide bond" evidence="7">
    <location>
        <begin position="290"/>
        <end position="300"/>
    </location>
</feature>
<keyword evidence="6" id="KW-0325">Glycoprotein</keyword>
<evidence type="ECO:0000313" key="11">
    <source>
        <dbReference type="RefSeq" id="XP_015277862.1"/>
    </source>
</evidence>